<dbReference type="GO" id="GO:0006298">
    <property type="term" value="P:mismatch repair"/>
    <property type="evidence" value="ECO:0007669"/>
    <property type="project" value="InterPro"/>
</dbReference>
<dbReference type="GO" id="GO:0005524">
    <property type="term" value="F:ATP binding"/>
    <property type="evidence" value="ECO:0007669"/>
    <property type="project" value="InterPro"/>
</dbReference>
<evidence type="ECO:0000256" key="2">
    <source>
        <dbReference type="ARBA" id="ARBA00022763"/>
    </source>
</evidence>
<dbReference type="AlphaFoldDB" id="A0A382MUS4"/>
<protein>
    <recommendedName>
        <fullName evidence="5">DNA mismatch repair protein S5 domain-containing protein</fullName>
    </recommendedName>
</protein>
<accession>A0A382MUS4</accession>
<gene>
    <name evidence="4" type="ORF">METZ01_LOCUS305350</name>
</gene>
<dbReference type="InterPro" id="IPR014762">
    <property type="entry name" value="DNA_mismatch_repair_CS"/>
</dbReference>
<dbReference type="InterPro" id="IPR038973">
    <property type="entry name" value="MutL/Mlh/Pms-like"/>
</dbReference>
<keyword evidence="3" id="KW-0234">DNA repair</keyword>
<dbReference type="PROSITE" id="PS00058">
    <property type="entry name" value="DNA_MISMATCH_REPAIR_1"/>
    <property type="match status" value="1"/>
</dbReference>
<comment type="similarity">
    <text evidence="1">Belongs to the DNA mismatch repair MutL/HexB family.</text>
</comment>
<dbReference type="GO" id="GO:0140664">
    <property type="term" value="F:ATP-dependent DNA damage sensor activity"/>
    <property type="evidence" value="ECO:0007669"/>
    <property type="project" value="InterPro"/>
</dbReference>
<evidence type="ECO:0000256" key="3">
    <source>
        <dbReference type="ARBA" id="ARBA00023204"/>
    </source>
</evidence>
<keyword evidence="2" id="KW-0227">DNA damage</keyword>
<dbReference type="SUPFAM" id="SSF55874">
    <property type="entry name" value="ATPase domain of HSP90 chaperone/DNA topoisomerase II/histidine kinase"/>
    <property type="match status" value="1"/>
</dbReference>
<dbReference type="PANTHER" id="PTHR10073">
    <property type="entry name" value="DNA MISMATCH REPAIR PROTEIN MLH, PMS, MUTL"/>
    <property type="match status" value="1"/>
</dbReference>
<dbReference type="GO" id="GO:0030983">
    <property type="term" value="F:mismatched DNA binding"/>
    <property type="evidence" value="ECO:0007669"/>
    <property type="project" value="InterPro"/>
</dbReference>
<evidence type="ECO:0008006" key="5">
    <source>
        <dbReference type="Google" id="ProtNLM"/>
    </source>
</evidence>
<evidence type="ECO:0000313" key="4">
    <source>
        <dbReference type="EMBL" id="SVC52496.1"/>
    </source>
</evidence>
<reference evidence="4" key="1">
    <citation type="submission" date="2018-05" db="EMBL/GenBank/DDBJ databases">
        <authorList>
            <person name="Lanie J.A."/>
            <person name="Ng W.-L."/>
            <person name="Kazmierczak K.M."/>
            <person name="Andrzejewski T.M."/>
            <person name="Davidsen T.M."/>
            <person name="Wayne K.J."/>
            <person name="Tettelin H."/>
            <person name="Glass J.I."/>
            <person name="Rusch D."/>
            <person name="Podicherti R."/>
            <person name="Tsui H.-C.T."/>
            <person name="Winkler M.E."/>
        </authorList>
    </citation>
    <scope>NUCLEOTIDE SEQUENCE</scope>
</reference>
<dbReference type="EMBL" id="UINC01095985">
    <property type="protein sequence ID" value="SVC52496.1"/>
    <property type="molecule type" value="Genomic_DNA"/>
</dbReference>
<dbReference type="Gene3D" id="3.30.565.10">
    <property type="entry name" value="Histidine kinase-like ATPase, C-terminal domain"/>
    <property type="match status" value="1"/>
</dbReference>
<dbReference type="NCBIfam" id="TIGR00585">
    <property type="entry name" value="mutl"/>
    <property type="match status" value="1"/>
</dbReference>
<evidence type="ECO:0000256" key="1">
    <source>
        <dbReference type="ARBA" id="ARBA00006082"/>
    </source>
</evidence>
<dbReference type="CDD" id="cd16926">
    <property type="entry name" value="HATPase_MutL-MLH-PMS-like"/>
    <property type="match status" value="1"/>
</dbReference>
<dbReference type="GO" id="GO:0032300">
    <property type="term" value="C:mismatch repair complex"/>
    <property type="evidence" value="ECO:0007669"/>
    <property type="project" value="InterPro"/>
</dbReference>
<sequence length="200" mass="21252">VEVSEGGQALIQVSDDGCGMSREELPLAISRHATSKLPRDDDLGNISTLGFRGEALPSIAAVSRLKIISRESSAENAWSLSIEGNALGKLAPAAHPPGTTVSVRDLFYATPARLKFLKTERTESGHIADTLSRLAMARSDIGFTLIDSGREVLRAPVAADLLDSRLSRLALVIGRDFADNALVVDAEREGGRLTGYACLP</sequence>
<name>A0A382MUS4_9ZZZZ</name>
<dbReference type="GO" id="GO:0016887">
    <property type="term" value="F:ATP hydrolysis activity"/>
    <property type="evidence" value="ECO:0007669"/>
    <property type="project" value="InterPro"/>
</dbReference>
<dbReference type="PANTHER" id="PTHR10073:SF12">
    <property type="entry name" value="DNA MISMATCH REPAIR PROTEIN MLH1"/>
    <property type="match status" value="1"/>
</dbReference>
<feature type="non-terminal residue" evidence="4">
    <location>
        <position position="200"/>
    </location>
</feature>
<feature type="non-terminal residue" evidence="4">
    <location>
        <position position="1"/>
    </location>
</feature>
<dbReference type="InterPro" id="IPR002099">
    <property type="entry name" value="MutL/Mlh/PMS"/>
</dbReference>
<proteinExistence type="inferred from homology"/>
<dbReference type="InterPro" id="IPR036890">
    <property type="entry name" value="HATPase_C_sf"/>
</dbReference>
<dbReference type="FunFam" id="3.30.565.10:FF:000003">
    <property type="entry name" value="DNA mismatch repair endonuclease MutL"/>
    <property type="match status" value="1"/>
</dbReference>
<organism evidence="4">
    <name type="scientific">marine metagenome</name>
    <dbReference type="NCBI Taxonomy" id="408172"/>
    <lineage>
        <taxon>unclassified sequences</taxon>
        <taxon>metagenomes</taxon>
        <taxon>ecological metagenomes</taxon>
    </lineage>
</organism>